<protein>
    <recommendedName>
        <fullName evidence="4">Lipid-binding serum glycoprotein N-terminal domain-containing protein</fullName>
    </recommendedName>
</protein>
<dbReference type="EMBL" id="AP028911">
    <property type="protein sequence ID" value="BES91685.1"/>
    <property type="molecule type" value="Genomic_DNA"/>
</dbReference>
<accession>A0ABN7AHF1</accession>
<feature type="chain" id="PRO_5045547542" description="Lipid-binding serum glycoprotein N-terminal domain-containing protein" evidence="1">
    <location>
        <begin position="19"/>
        <end position="232"/>
    </location>
</feature>
<evidence type="ECO:0000256" key="1">
    <source>
        <dbReference type="SAM" id="SignalP"/>
    </source>
</evidence>
<evidence type="ECO:0000313" key="2">
    <source>
        <dbReference type="EMBL" id="BES91685.1"/>
    </source>
</evidence>
<keyword evidence="3" id="KW-1185">Reference proteome</keyword>
<organism evidence="2 3">
    <name type="scientific">Nesidiocoris tenuis</name>
    <dbReference type="NCBI Taxonomy" id="355587"/>
    <lineage>
        <taxon>Eukaryota</taxon>
        <taxon>Metazoa</taxon>
        <taxon>Ecdysozoa</taxon>
        <taxon>Arthropoda</taxon>
        <taxon>Hexapoda</taxon>
        <taxon>Insecta</taxon>
        <taxon>Pterygota</taxon>
        <taxon>Neoptera</taxon>
        <taxon>Paraneoptera</taxon>
        <taxon>Hemiptera</taxon>
        <taxon>Heteroptera</taxon>
        <taxon>Panheteroptera</taxon>
        <taxon>Cimicomorpha</taxon>
        <taxon>Miridae</taxon>
        <taxon>Dicyphina</taxon>
        <taxon>Nesidiocoris</taxon>
    </lineage>
</organism>
<dbReference type="Proteomes" id="UP001307889">
    <property type="component" value="Chromosome 3"/>
</dbReference>
<feature type="signal peptide" evidence="1">
    <location>
        <begin position="1"/>
        <end position="18"/>
    </location>
</feature>
<proteinExistence type="predicted"/>
<sequence length="232" mass="25876">MFVRVFLFAALAVAAALAEDDVTCYDVGSVIEEKVFSQIRKYLVSSSSDYKHLSNYEFSLMGYGAGIIGGRVGNLSDFAPDVINEQKSSTVCVDKTSKQEYVDLHITFDELDLIFDDFFVHFPLIGIGDTKTTFSLKGAQIFVEVGLFKDEKGEKCKTAQLTKFEFRQFGTLKIDFESGLLNKLYGFILNYLAEDIVSAIEFSGVGSWIGSDGKIFLTPIVREHEANFCSLY</sequence>
<evidence type="ECO:0000313" key="3">
    <source>
        <dbReference type="Proteomes" id="UP001307889"/>
    </source>
</evidence>
<evidence type="ECO:0008006" key="4">
    <source>
        <dbReference type="Google" id="ProtNLM"/>
    </source>
</evidence>
<keyword evidence="1" id="KW-0732">Signal</keyword>
<name>A0ABN7AHF1_9HEMI</name>
<reference evidence="2 3" key="1">
    <citation type="submission" date="2023-09" db="EMBL/GenBank/DDBJ databases">
        <title>Nesidiocoris tenuis whole genome shotgun sequence.</title>
        <authorList>
            <person name="Shibata T."/>
            <person name="Shimoda M."/>
            <person name="Kobayashi T."/>
            <person name="Uehara T."/>
        </authorList>
    </citation>
    <scope>NUCLEOTIDE SEQUENCE [LARGE SCALE GENOMIC DNA]</scope>
    <source>
        <strain evidence="2 3">Japan</strain>
    </source>
</reference>
<gene>
    <name evidence="2" type="ORF">NTJ_04493</name>
</gene>